<feature type="compositionally biased region" description="Basic and acidic residues" evidence="1">
    <location>
        <begin position="22"/>
        <end position="66"/>
    </location>
</feature>
<evidence type="ECO:0000256" key="1">
    <source>
        <dbReference type="SAM" id="MobiDB-lite"/>
    </source>
</evidence>
<dbReference type="AlphaFoldDB" id="A0AA40MKL6"/>
<proteinExistence type="predicted"/>
<reference evidence="2 3" key="1">
    <citation type="submission" date="2015-01" db="EMBL/GenBank/DDBJ databases">
        <title>Characterization of Swiss Staphylococcus aureus strains involved in food poisoning.</title>
        <authorList>
            <person name="Crovadore J."/>
            <person name="Chablais R."/>
            <person name="Tonacini J."/>
            <person name="Schnyder B."/>
            <person name="Lefort F."/>
        </authorList>
    </citation>
    <scope>NUCLEOTIDE SEQUENCE [LARGE SCALE GENOMIC DNA]</scope>
    <source>
        <strain evidence="2 3">SA-120</strain>
    </source>
</reference>
<sequence length="66" mass="7089">MDDAGAAHALELGPLDPVLGDEGDRLFGGHRMLGEEMRADPPPRAHGHCADGDRCMGFERHRDVPG</sequence>
<dbReference type="Proteomes" id="UP000032274">
    <property type="component" value="Unassembled WGS sequence"/>
</dbReference>
<feature type="region of interest" description="Disordered" evidence="1">
    <location>
        <begin position="1"/>
        <end position="66"/>
    </location>
</feature>
<dbReference type="EMBL" id="JXIG01000467">
    <property type="protein sequence ID" value="KIU01335.1"/>
    <property type="molecule type" value="Genomic_DNA"/>
</dbReference>
<accession>A0AA40MKL6</accession>
<name>A0AA40MKL6_STAAU</name>
<gene>
    <name evidence="2" type="ORF">QU38_02170</name>
</gene>
<evidence type="ECO:0000313" key="3">
    <source>
        <dbReference type="Proteomes" id="UP000032274"/>
    </source>
</evidence>
<evidence type="ECO:0000313" key="2">
    <source>
        <dbReference type="EMBL" id="KIU01335.1"/>
    </source>
</evidence>
<feature type="non-terminal residue" evidence="2">
    <location>
        <position position="66"/>
    </location>
</feature>
<organism evidence="2 3">
    <name type="scientific">Staphylococcus aureus</name>
    <dbReference type="NCBI Taxonomy" id="1280"/>
    <lineage>
        <taxon>Bacteria</taxon>
        <taxon>Bacillati</taxon>
        <taxon>Bacillota</taxon>
        <taxon>Bacilli</taxon>
        <taxon>Bacillales</taxon>
        <taxon>Staphylococcaceae</taxon>
        <taxon>Staphylococcus</taxon>
    </lineage>
</organism>
<protein>
    <submittedName>
        <fullName evidence="2">Uncharacterized protein</fullName>
    </submittedName>
</protein>
<comment type="caution">
    <text evidence="2">The sequence shown here is derived from an EMBL/GenBank/DDBJ whole genome shotgun (WGS) entry which is preliminary data.</text>
</comment>